<comment type="caution">
    <text evidence="2">The sequence shown here is derived from an EMBL/GenBank/DDBJ whole genome shotgun (WGS) entry which is preliminary data.</text>
</comment>
<dbReference type="CDD" id="cd01139">
    <property type="entry name" value="TroA_f"/>
    <property type="match status" value="1"/>
</dbReference>
<dbReference type="PANTHER" id="PTHR30535:SF34">
    <property type="entry name" value="MOLYBDATE-BINDING PROTEIN MOLA"/>
    <property type="match status" value="1"/>
</dbReference>
<proteinExistence type="predicted"/>
<dbReference type="Gene3D" id="3.40.50.1980">
    <property type="entry name" value="Nitrogenase molybdenum iron protein domain"/>
    <property type="match status" value="2"/>
</dbReference>
<dbReference type="Proteomes" id="UP000704176">
    <property type="component" value="Unassembled WGS sequence"/>
</dbReference>
<protein>
    <submittedName>
        <fullName evidence="2">ABC transporter substrate-binding protein</fullName>
    </submittedName>
</protein>
<name>A0ABS7VI48_9HYPH</name>
<dbReference type="PROSITE" id="PS50983">
    <property type="entry name" value="FE_B12_PBP"/>
    <property type="match status" value="1"/>
</dbReference>
<keyword evidence="3" id="KW-1185">Reference proteome</keyword>
<dbReference type="InterPro" id="IPR002491">
    <property type="entry name" value="ABC_transptr_periplasmic_BD"/>
</dbReference>
<evidence type="ECO:0000313" key="2">
    <source>
        <dbReference type="EMBL" id="MBZ6075167.1"/>
    </source>
</evidence>
<dbReference type="RefSeq" id="WP_224311227.1">
    <property type="nucleotide sequence ID" value="NZ_JAIRBM010000002.1"/>
</dbReference>
<evidence type="ECO:0000313" key="3">
    <source>
        <dbReference type="Proteomes" id="UP000704176"/>
    </source>
</evidence>
<dbReference type="SUPFAM" id="SSF53807">
    <property type="entry name" value="Helical backbone' metal receptor"/>
    <property type="match status" value="1"/>
</dbReference>
<gene>
    <name evidence="2" type="ORF">K9B37_02495</name>
</gene>
<evidence type="ECO:0000259" key="1">
    <source>
        <dbReference type="PROSITE" id="PS50983"/>
    </source>
</evidence>
<dbReference type="Pfam" id="PF01497">
    <property type="entry name" value="Peripla_BP_2"/>
    <property type="match status" value="1"/>
</dbReference>
<reference evidence="2 3" key="1">
    <citation type="submission" date="2021-09" db="EMBL/GenBank/DDBJ databases">
        <title>The complete genome sequence of a new microorganism.</title>
        <authorList>
            <person name="Zi Z."/>
        </authorList>
    </citation>
    <scope>NUCLEOTIDE SEQUENCE [LARGE SCALE GENOMIC DNA]</scope>
    <source>
        <strain evidence="2 3">WGZ8</strain>
    </source>
</reference>
<dbReference type="InterPro" id="IPR050902">
    <property type="entry name" value="ABC_Transporter_SBP"/>
</dbReference>
<dbReference type="PANTHER" id="PTHR30535">
    <property type="entry name" value="VITAMIN B12-BINDING PROTEIN"/>
    <property type="match status" value="1"/>
</dbReference>
<organism evidence="2 3">
    <name type="scientific">Microvirga puerhi</name>
    <dbReference type="NCBI Taxonomy" id="2876078"/>
    <lineage>
        <taxon>Bacteria</taxon>
        <taxon>Pseudomonadati</taxon>
        <taxon>Pseudomonadota</taxon>
        <taxon>Alphaproteobacteria</taxon>
        <taxon>Hyphomicrobiales</taxon>
        <taxon>Methylobacteriaceae</taxon>
        <taxon>Microvirga</taxon>
    </lineage>
</organism>
<feature type="domain" description="Fe/B12 periplasmic-binding" evidence="1">
    <location>
        <begin position="66"/>
        <end position="371"/>
    </location>
</feature>
<sequence length="398" mass="44791">MSTSQRWNGRFAGPFYHSTLLALVAVFCFLASVLTAQETHAQAPADSVEVTDLAGRTVWVKRGVQRMILGEGRQLYGLAVLDKDNPFKRVVGWRDDLKVNDPDAWRKYRGKFPQADQIADFGNPYTSDFSVEKVVALDADVVILDLGNYFKAQETGVIGKLEKVGIPVVFIDWREDPSQNTLPSLIVLGRIMDREKEALAFADFYLRQMRLIYTRVGNLKEKDRPLVFMERAAGYNPNNCCSTWGATNFGKFVEDAGGRNWGSRFFSSTSGGDVNIEKVVADDPDFFFLTGANWSESMPSSTAVPMGYEATDEKVQARLKALMERPGLPLLRAVREKHVMGLYHQFYNSPYSFVAVQAMAKVLHPERFKDVDPQATWEELHSKFLPVTPSGVFWAVMK</sequence>
<dbReference type="EMBL" id="JAIRBM010000002">
    <property type="protein sequence ID" value="MBZ6075167.1"/>
    <property type="molecule type" value="Genomic_DNA"/>
</dbReference>
<accession>A0ABS7VI48</accession>